<protein>
    <submittedName>
        <fullName evidence="2">Uncharacterized protein</fullName>
    </submittedName>
</protein>
<dbReference type="Proteomes" id="UP001345827">
    <property type="component" value="Unassembled WGS sequence"/>
</dbReference>
<dbReference type="PANTHER" id="PTHR37490:SF2">
    <property type="match status" value="1"/>
</dbReference>
<comment type="caution">
    <text evidence="2">The sequence shown here is derived from an EMBL/GenBank/DDBJ whole genome shotgun (WGS) entry which is preliminary data.</text>
</comment>
<sequence length="295" mass="33905">MAHVLRLKVKLLIIMVLVVVNTILLAIVKPKQAPYDLTSFIKASIFWPSSYSTEAHDEDWDKVIVTPARDVDDISWIAQDLPGWQHAIYYVDHPSSVARKGHLRTPINKGNEAMAYLTYIVDHYHKQIPSIVAFLHSHHDGFWKAWHVDDPLHDNANALQHLQLDYVKQQGYVNLRCNWAPGCTKLSIPNPHISNETWHEIFANTSTPYFDSDPFEPAASSKIPGEQHHDEVSSSRIWTSCCAQFAVSREQIHRRPVQDYVNIRQWLLNTELDDASSGRTLEYLWHVIFGKEAIQ</sequence>
<keyword evidence="1" id="KW-1133">Transmembrane helix</keyword>
<organism evidence="2 3">
    <name type="scientific">Vermiconidia calcicola</name>
    <dbReference type="NCBI Taxonomy" id="1690605"/>
    <lineage>
        <taxon>Eukaryota</taxon>
        <taxon>Fungi</taxon>
        <taxon>Dikarya</taxon>
        <taxon>Ascomycota</taxon>
        <taxon>Pezizomycotina</taxon>
        <taxon>Dothideomycetes</taxon>
        <taxon>Dothideomycetidae</taxon>
        <taxon>Mycosphaerellales</taxon>
        <taxon>Extremaceae</taxon>
        <taxon>Vermiconidia</taxon>
    </lineage>
</organism>
<dbReference type="PANTHER" id="PTHR37490">
    <property type="entry name" value="EXPRESSED PROTEIN"/>
    <property type="match status" value="1"/>
</dbReference>
<dbReference type="Pfam" id="PF11913">
    <property type="entry name" value="DUF3431"/>
    <property type="match status" value="1"/>
</dbReference>
<keyword evidence="1" id="KW-0472">Membrane</keyword>
<proteinExistence type="predicted"/>
<keyword evidence="1" id="KW-0812">Transmembrane</keyword>
<keyword evidence="3" id="KW-1185">Reference proteome</keyword>
<evidence type="ECO:0000256" key="1">
    <source>
        <dbReference type="SAM" id="Phobius"/>
    </source>
</evidence>
<accession>A0AAV9PR41</accession>
<dbReference type="AlphaFoldDB" id="A0AAV9PR41"/>
<reference evidence="2 3" key="1">
    <citation type="submission" date="2023-06" db="EMBL/GenBank/DDBJ databases">
        <title>Black Yeasts Isolated from many extreme environments.</title>
        <authorList>
            <person name="Coleine C."/>
            <person name="Stajich J.E."/>
            <person name="Selbmann L."/>
        </authorList>
    </citation>
    <scope>NUCLEOTIDE SEQUENCE [LARGE SCALE GENOMIC DNA]</scope>
    <source>
        <strain evidence="2 3">CCFEE 5887</strain>
    </source>
</reference>
<feature type="transmembrane region" description="Helical" evidence="1">
    <location>
        <begin position="9"/>
        <end position="28"/>
    </location>
</feature>
<name>A0AAV9PR41_9PEZI</name>
<gene>
    <name evidence="2" type="ORF">LTR25_010614</name>
</gene>
<dbReference type="EMBL" id="JAXLQG010000028">
    <property type="protein sequence ID" value="KAK5528099.1"/>
    <property type="molecule type" value="Genomic_DNA"/>
</dbReference>
<evidence type="ECO:0000313" key="2">
    <source>
        <dbReference type="EMBL" id="KAK5528099.1"/>
    </source>
</evidence>
<dbReference type="InterPro" id="IPR021838">
    <property type="entry name" value="DUF3431"/>
</dbReference>
<evidence type="ECO:0000313" key="3">
    <source>
        <dbReference type="Proteomes" id="UP001345827"/>
    </source>
</evidence>